<dbReference type="SUPFAM" id="SSF51230">
    <property type="entry name" value="Single hybrid motif"/>
    <property type="match status" value="1"/>
</dbReference>
<evidence type="ECO:0000256" key="1">
    <source>
        <dbReference type="ARBA" id="ARBA00001938"/>
    </source>
</evidence>
<evidence type="ECO:0000256" key="3">
    <source>
        <dbReference type="ARBA" id="ARBA00022823"/>
    </source>
</evidence>
<evidence type="ECO:0000256" key="2">
    <source>
        <dbReference type="ARBA" id="ARBA00007317"/>
    </source>
</evidence>
<dbReference type="PROSITE" id="PS00189">
    <property type="entry name" value="LIPOYL"/>
    <property type="match status" value="1"/>
</dbReference>
<evidence type="ECO:0000313" key="9">
    <source>
        <dbReference type="Proteomes" id="UP000199071"/>
    </source>
</evidence>
<dbReference type="OrthoDB" id="9805770at2"/>
<dbReference type="GO" id="GO:0006086">
    <property type="term" value="P:pyruvate decarboxylation to acetyl-CoA"/>
    <property type="evidence" value="ECO:0007669"/>
    <property type="project" value="InterPro"/>
</dbReference>
<dbReference type="PROSITE" id="PS51826">
    <property type="entry name" value="PSBD"/>
    <property type="match status" value="1"/>
</dbReference>
<reference evidence="8 9" key="1">
    <citation type="submission" date="2016-10" db="EMBL/GenBank/DDBJ databases">
        <authorList>
            <person name="de Groot N.N."/>
        </authorList>
    </citation>
    <scope>NUCLEOTIDE SEQUENCE [LARGE SCALE GENOMIC DNA]</scope>
    <source>
        <strain evidence="8 9">ATCC 35022</strain>
    </source>
</reference>
<evidence type="ECO:0000259" key="7">
    <source>
        <dbReference type="PROSITE" id="PS51826"/>
    </source>
</evidence>
<evidence type="ECO:0000313" key="8">
    <source>
        <dbReference type="EMBL" id="SDB21882.1"/>
    </source>
</evidence>
<dbReference type="InterPro" id="IPR011053">
    <property type="entry name" value="Single_hybrid_motif"/>
</dbReference>
<comment type="cofactor">
    <cofactor evidence="1 4">
        <name>(R)-lipoate</name>
        <dbReference type="ChEBI" id="CHEBI:83088"/>
    </cofactor>
</comment>
<dbReference type="PROSITE" id="PS50968">
    <property type="entry name" value="BIOTINYL_LIPOYL"/>
    <property type="match status" value="1"/>
</dbReference>
<dbReference type="InterPro" id="IPR023213">
    <property type="entry name" value="CAT-like_dom_sf"/>
</dbReference>
<dbReference type="PANTHER" id="PTHR23151:SF90">
    <property type="entry name" value="DIHYDROLIPOYLLYSINE-RESIDUE ACETYLTRANSFERASE COMPONENT OF PYRUVATE DEHYDROGENASE COMPLEX, MITOCHONDRIAL-RELATED"/>
    <property type="match status" value="1"/>
</dbReference>
<dbReference type="InterPro" id="IPR045257">
    <property type="entry name" value="E2/Pdx1"/>
</dbReference>
<dbReference type="EC" id="2.3.1.-" evidence="4"/>
<dbReference type="Pfam" id="PF02817">
    <property type="entry name" value="E3_binding"/>
    <property type="match status" value="1"/>
</dbReference>
<dbReference type="EMBL" id="FMXQ01000003">
    <property type="protein sequence ID" value="SDB21882.1"/>
    <property type="molecule type" value="Genomic_DNA"/>
</dbReference>
<keyword evidence="9" id="KW-1185">Reference proteome</keyword>
<dbReference type="SUPFAM" id="SSF47005">
    <property type="entry name" value="Peripheral subunit-binding domain of 2-oxo acid dehydrogenase complex"/>
    <property type="match status" value="1"/>
</dbReference>
<dbReference type="InterPro" id="IPR000089">
    <property type="entry name" value="Biotin_lipoyl"/>
</dbReference>
<keyword evidence="3 4" id="KW-0450">Lipoyl</keyword>
<evidence type="ECO:0000256" key="5">
    <source>
        <dbReference type="SAM" id="MobiDB-lite"/>
    </source>
</evidence>
<comment type="similarity">
    <text evidence="2 4">Belongs to the 2-oxoacid dehydrogenase family.</text>
</comment>
<proteinExistence type="inferred from homology"/>
<dbReference type="Gene3D" id="3.30.559.10">
    <property type="entry name" value="Chloramphenicol acetyltransferase-like domain"/>
    <property type="match status" value="1"/>
</dbReference>
<keyword evidence="4 8" id="KW-0808">Transferase</keyword>
<dbReference type="SUPFAM" id="SSF52777">
    <property type="entry name" value="CoA-dependent acyltransferases"/>
    <property type="match status" value="1"/>
</dbReference>
<dbReference type="AlphaFoldDB" id="A0A1G6BMN7"/>
<gene>
    <name evidence="8" type="ORF">SAMN02982931_01635</name>
</gene>
<feature type="region of interest" description="Disordered" evidence="5">
    <location>
        <begin position="81"/>
        <end position="113"/>
    </location>
</feature>
<dbReference type="Gene3D" id="4.10.320.10">
    <property type="entry name" value="E3-binding domain"/>
    <property type="match status" value="1"/>
</dbReference>
<dbReference type="GO" id="GO:0016746">
    <property type="term" value="F:acyltransferase activity"/>
    <property type="evidence" value="ECO:0007669"/>
    <property type="project" value="UniProtKB-KW"/>
</dbReference>
<evidence type="ECO:0000259" key="6">
    <source>
        <dbReference type="PROSITE" id="PS50968"/>
    </source>
</evidence>
<evidence type="ECO:0000256" key="4">
    <source>
        <dbReference type="RuleBase" id="RU003423"/>
    </source>
</evidence>
<keyword evidence="4" id="KW-0012">Acyltransferase</keyword>
<dbReference type="PANTHER" id="PTHR23151">
    <property type="entry name" value="DIHYDROLIPOAMIDE ACETYL/SUCCINYL-TRANSFERASE-RELATED"/>
    <property type="match status" value="1"/>
</dbReference>
<dbReference type="Pfam" id="PF00198">
    <property type="entry name" value="2-oxoacid_dh"/>
    <property type="match status" value="1"/>
</dbReference>
<organism evidence="8 9">
    <name type="scientific">Bauldia litoralis</name>
    <dbReference type="NCBI Taxonomy" id="665467"/>
    <lineage>
        <taxon>Bacteria</taxon>
        <taxon>Pseudomonadati</taxon>
        <taxon>Pseudomonadota</taxon>
        <taxon>Alphaproteobacteria</taxon>
        <taxon>Hyphomicrobiales</taxon>
        <taxon>Kaistiaceae</taxon>
        <taxon>Bauldia</taxon>
    </lineage>
</organism>
<keyword evidence="8" id="KW-0670">Pyruvate</keyword>
<name>A0A1G6BMN7_9HYPH</name>
<dbReference type="CDD" id="cd06849">
    <property type="entry name" value="lipoyl_domain"/>
    <property type="match status" value="1"/>
</dbReference>
<dbReference type="InterPro" id="IPR001078">
    <property type="entry name" value="2-oxoacid_DH_actylTfrase"/>
</dbReference>
<dbReference type="Gene3D" id="2.40.50.100">
    <property type="match status" value="1"/>
</dbReference>
<dbReference type="RefSeq" id="WP_090875922.1">
    <property type="nucleotide sequence ID" value="NZ_FMXQ01000003.1"/>
</dbReference>
<sequence>MDFLLPKLSATMETATVGRWLKSVGDTVKTGETLVELETDKATMEVESPVDGTVTELMAEAGAELAVGAVLARFRTAGEPASAAPAKPAPVPARAAPASQKPAAAPAATRSARPTRLLASPMAKRLAGMHDVDLGTLTGSGPHGRIRMRDVLAAVDAGAQAPASTAPSAAAPRPLPANAEPLSPMRSRIATAVSLSRQTIPSFVLDRWIDTSAVARARAMLGPDLEQSGGVKLTFTDFLLQALADCLAQSPRMLVRYADEGAQPALIRSQSVDIGLVVAVEDGVMIPVLRDLAGKSLASIAAARQAAVQRARAGRLSQADAEPASMSLSNVGRAGADRFEAIIQPRESSIIAIGREHETVVPRAGGIAVSSGINATLSVDHRLIDGVTGAGFLGSLADRIEIGPWSAH</sequence>
<dbReference type="InterPro" id="IPR003016">
    <property type="entry name" value="2-oxoA_DH_lipoyl-BS"/>
</dbReference>
<feature type="domain" description="Peripheral subunit-binding (PSBD)" evidence="7">
    <location>
        <begin position="118"/>
        <end position="155"/>
    </location>
</feature>
<dbReference type="InterPro" id="IPR004167">
    <property type="entry name" value="PSBD"/>
</dbReference>
<dbReference type="Proteomes" id="UP000199071">
    <property type="component" value="Unassembled WGS sequence"/>
</dbReference>
<feature type="domain" description="Lipoyl-binding" evidence="6">
    <location>
        <begin position="1"/>
        <end position="75"/>
    </location>
</feature>
<dbReference type="STRING" id="665467.SAMN02982931_01635"/>
<protein>
    <recommendedName>
        <fullName evidence="4">Dihydrolipoamide acetyltransferase component of pyruvate dehydrogenase complex</fullName>
        <ecNumber evidence="4">2.3.1.-</ecNumber>
    </recommendedName>
</protein>
<dbReference type="Pfam" id="PF00364">
    <property type="entry name" value="Biotin_lipoyl"/>
    <property type="match status" value="1"/>
</dbReference>
<dbReference type="InterPro" id="IPR036625">
    <property type="entry name" value="E3-bd_dom_sf"/>
</dbReference>
<accession>A0A1G6BMN7</accession>
<dbReference type="GO" id="GO:0045254">
    <property type="term" value="C:pyruvate dehydrogenase complex"/>
    <property type="evidence" value="ECO:0007669"/>
    <property type="project" value="InterPro"/>
</dbReference>